<dbReference type="AlphaFoldDB" id="A0A1H6C2R7"/>
<accession>A0A1H6C2R7</accession>
<evidence type="ECO:0000256" key="1">
    <source>
        <dbReference type="ARBA" id="ARBA00022801"/>
    </source>
</evidence>
<dbReference type="PANTHER" id="PTHR47572:SF4">
    <property type="entry name" value="LACTONASE DRP35"/>
    <property type="match status" value="1"/>
</dbReference>
<feature type="domain" description="SMP-30/Gluconolactonase/LRE-like region" evidence="2">
    <location>
        <begin position="102"/>
        <end position="324"/>
    </location>
</feature>
<evidence type="ECO:0000313" key="3">
    <source>
        <dbReference type="EMBL" id="SEG67183.1"/>
    </source>
</evidence>
<organism evidence="3 4">
    <name type="scientific">Marinobacterium lutimaris</name>
    <dbReference type="NCBI Taxonomy" id="568106"/>
    <lineage>
        <taxon>Bacteria</taxon>
        <taxon>Pseudomonadati</taxon>
        <taxon>Pseudomonadota</taxon>
        <taxon>Gammaproteobacteria</taxon>
        <taxon>Oceanospirillales</taxon>
        <taxon>Oceanospirillaceae</taxon>
        <taxon>Marinobacterium</taxon>
    </lineage>
</organism>
<keyword evidence="4" id="KW-1185">Reference proteome</keyword>
<dbReference type="OrthoDB" id="241638at2"/>
<name>A0A1H6C2R7_9GAMM</name>
<dbReference type="InterPro" id="IPR011042">
    <property type="entry name" value="6-blade_b-propeller_TolB-like"/>
</dbReference>
<proteinExistence type="predicted"/>
<evidence type="ECO:0000259" key="2">
    <source>
        <dbReference type="Pfam" id="PF08450"/>
    </source>
</evidence>
<protein>
    <submittedName>
        <fullName evidence="3">Gluconolactonase</fullName>
    </submittedName>
</protein>
<evidence type="ECO:0000313" key="4">
    <source>
        <dbReference type="Proteomes" id="UP000236745"/>
    </source>
</evidence>
<reference evidence="3 4" key="1">
    <citation type="submission" date="2016-10" db="EMBL/GenBank/DDBJ databases">
        <authorList>
            <person name="de Groot N.N."/>
        </authorList>
    </citation>
    <scope>NUCLEOTIDE SEQUENCE [LARGE SCALE GENOMIC DNA]</scope>
    <source>
        <strain evidence="3 4">DSM 22012</strain>
    </source>
</reference>
<dbReference type="GO" id="GO:0016787">
    <property type="term" value="F:hydrolase activity"/>
    <property type="evidence" value="ECO:0007669"/>
    <property type="project" value="UniProtKB-KW"/>
</dbReference>
<dbReference type="InterPro" id="IPR013658">
    <property type="entry name" value="SGL"/>
</dbReference>
<sequence length="375" mass="39590">MGRVRKPRSLPHSGESQLLNVKSVTPAKLSIKALLPSGKSLAALACLSFGLSAPLFAQDSVQALTYDELTSGPVPIPAAERGLQTVKAEPWFKVSDEGLILEGPNFDAEGNLIFSDVSGKRVLRLTEEKQLTTLVQLDDLSPGGLAFRQDGRLFIAALDFINGVGAIYSVAEDGADLQTVIPAEAGYQPDDLTFDAEGGLYFTDFAGESTQADGAVYYMPPDLSEIVPVVPDLAKANGIALSPDGQVLWTTEFGRNVMHRIQLADPTTIAPIGSAIPYHFIGPAPDSMRVDTDGNVYVSIFGQGRLMAFNSNGIPIGQILLPGRETGHNLMSTSMAIKPGTNDLYAVTSDGEGGEGANIFHAKVFASGLPSPASN</sequence>
<keyword evidence="1" id="KW-0378">Hydrolase</keyword>
<dbReference type="Gene3D" id="2.120.10.30">
    <property type="entry name" value="TolB, C-terminal domain"/>
    <property type="match status" value="1"/>
</dbReference>
<dbReference type="SUPFAM" id="SSF63829">
    <property type="entry name" value="Calcium-dependent phosphotriesterase"/>
    <property type="match status" value="1"/>
</dbReference>
<dbReference type="InterPro" id="IPR051262">
    <property type="entry name" value="SMP-30/CGR1_Lactonase"/>
</dbReference>
<dbReference type="Proteomes" id="UP000236745">
    <property type="component" value="Unassembled WGS sequence"/>
</dbReference>
<dbReference type="Pfam" id="PF08450">
    <property type="entry name" value="SGL"/>
    <property type="match status" value="1"/>
</dbReference>
<dbReference type="PANTHER" id="PTHR47572">
    <property type="entry name" value="LIPOPROTEIN-RELATED"/>
    <property type="match status" value="1"/>
</dbReference>
<gene>
    <name evidence="3" type="ORF">SAMN05444390_103113</name>
</gene>
<dbReference type="EMBL" id="FNVQ01000003">
    <property type="protein sequence ID" value="SEG67183.1"/>
    <property type="molecule type" value="Genomic_DNA"/>
</dbReference>